<dbReference type="Gene3D" id="3.20.20.30">
    <property type="entry name" value="Luciferase-like domain"/>
    <property type="match status" value="1"/>
</dbReference>
<organism evidence="3 4">
    <name type="scientific">Nocardiopsis kunsanensis</name>
    <dbReference type="NCBI Taxonomy" id="141693"/>
    <lineage>
        <taxon>Bacteria</taxon>
        <taxon>Bacillati</taxon>
        <taxon>Actinomycetota</taxon>
        <taxon>Actinomycetes</taxon>
        <taxon>Streptosporangiales</taxon>
        <taxon>Nocardiopsidaceae</taxon>
        <taxon>Nocardiopsis</taxon>
    </lineage>
</organism>
<dbReference type="Pfam" id="PF00296">
    <property type="entry name" value="Bac_luciferase"/>
    <property type="match status" value="1"/>
</dbReference>
<keyword evidence="4" id="KW-1185">Reference proteome</keyword>
<proteinExistence type="predicted"/>
<dbReference type="RefSeq" id="WP_017577793.1">
    <property type="nucleotide sequence ID" value="NZ_BMXL01000014.1"/>
</dbReference>
<dbReference type="GO" id="GO:0016705">
    <property type="term" value="F:oxidoreductase activity, acting on paired donors, with incorporation or reduction of molecular oxygen"/>
    <property type="evidence" value="ECO:0007669"/>
    <property type="project" value="InterPro"/>
</dbReference>
<dbReference type="EMBL" id="BMXL01000014">
    <property type="protein sequence ID" value="GHD28434.1"/>
    <property type="molecule type" value="Genomic_DNA"/>
</dbReference>
<dbReference type="InterPro" id="IPR050564">
    <property type="entry name" value="F420-G6PD/mer"/>
</dbReference>
<evidence type="ECO:0000313" key="4">
    <source>
        <dbReference type="Proteomes" id="UP000654947"/>
    </source>
</evidence>
<evidence type="ECO:0000259" key="2">
    <source>
        <dbReference type="Pfam" id="PF00296"/>
    </source>
</evidence>
<dbReference type="AlphaFoldDB" id="A0A918XET7"/>
<name>A0A918XET7_9ACTN</name>
<reference evidence="3 4" key="1">
    <citation type="journal article" date="2014" name="Int. J. Syst. Evol. Microbiol.">
        <title>Complete genome sequence of Corynebacterium casei LMG S-19264T (=DSM 44701T), isolated from a smear-ripened cheese.</title>
        <authorList>
            <consortium name="US DOE Joint Genome Institute (JGI-PGF)"/>
            <person name="Walter F."/>
            <person name="Albersmeier A."/>
            <person name="Kalinowski J."/>
            <person name="Ruckert C."/>
        </authorList>
    </citation>
    <scope>NUCLEOTIDE SEQUENCE [LARGE SCALE GENOMIC DNA]</scope>
    <source>
        <strain evidence="3 4">KCTC 19473</strain>
    </source>
</reference>
<gene>
    <name evidence="3" type="primary">hmd</name>
    <name evidence="3" type="ORF">GCM10007147_28350</name>
</gene>
<dbReference type="PANTHER" id="PTHR43244:SF1">
    <property type="entry name" value="5,10-METHYLENETETRAHYDROMETHANOPTERIN REDUCTASE"/>
    <property type="match status" value="1"/>
</dbReference>
<dbReference type="InterPro" id="IPR011251">
    <property type="entry name" value="Luciferase-like_dom"/>
</dbReference>
<dbReference type="CDD" id="cd01097">
    <property type="entry name" value="Tetrahydromethanopterin_reductase"/>
    <property type="match status" value="1"/>
</dbReference>
<feature type="domain" description="Luciferase-like" evidence="2">
    <location>
        <begin position="18"/>
        <end position="233"/>
    </location>
</feature>
<protein>
    <submittedName>
        <fullName evidence="3">N5,N10-methylene tetrahydromethanopterin reductase</fullName>
    </submittedName>
</protein>
<keyword evidence="1" id="KW-0560">Oxidoreductase</keyword>
<dbReference type="SUPFAM" id="SSF51679">
    <property type="entry name" value="Bacterial luciferase-like"/>
    <property type="match status" value="1"/>
</dbReference>
<evidence type="ECO:0000256" key="1">
    <source>
        <dbReference type="ARBA" id="ARBA00023002"/>
    </source>
</evidence>
<sequence>MTGDYGREVAFGLFPSPQADPESQRTLWAQVSTADRAGLDYIGIQDHPYQRRHMDTWMLMATVLARTERVRVFPDVANLPLRPPAVLATSAASLDVLSGGRFELGLGAGGSREAVDAMGGPRRSPREAADALVEAVEIIRLMWSGERSVRFSGDHYRLTGVKPGPLPVHDMDIWLGVLGPRLLRELGRKADGWVPSSGFAGPDQLADKHARIDEGAAEAGRDPASIRRVYNVFGNITDGASSGFLNGPVDQWVDQLTELVLEYGMDTFVYGPQEGSVAQVERFAAEVAPAVRAMVRDERS</sequence>
<comment type="caution">
    <text evidence="3">The sequence shown here is derived from an EMBL/GenBank/DDBJ whole genome shotgun (WGS) entry which is preliminary data.</text>
</comment>
<dbReference type="PANTHER" id="PTHR43244">
    <property type="match status" value="1"/>
</dbReference>
<evidence type="ECO:0000313" key="3">
    <source>
        <dbReference type="EMBL" id="GHD28434.1"/>
    </source>
</evidence>
<dbReference type="InterPro" id="IPR036661">
    <property type="entry name" value="Luciferase-like_sf"/>
</dbReference>
<accession>A0A918XET7</accession>
<dbReference type="Proteomes" id="UP000654947">
    <property type="component" value="Unassembled WGS sequence"/>
</dbReference>